<gene>
    <name evidence="1" type="ORF">ACFQ2N_12325</name>
</gene>
<evidence type="ECO:0000313" key="2">
    <source>
        <dbReference type="Proteomes" id="UP001597033"/>
    </source>
</evidence>
<reference evidence="2" key="1">
    <citation type="journal article" date="2019" name="Int. J. Syst. Evol. Microbiol.">
        <title>The Global Catalogue of Microorganisms (GCM) 10K type strain sequencing project: providing services to taxonomists for standard genome sequencing and annotation.</title>
        <authorList>
            <consortium name="The Broad Institute Genomics Platform"/>
            <consortium name="The Broad Institute Genome Sequencing Center for Infectious Disease"/>
            <person name="Wu L."/>
            <person name="Ma J."/>
        </authorList>
    </citation>
    <scope>NUCLEOTIDE SEQUENCE [LARGE SCALE GENOMIC DNA]</scope>
    <source>
        <strain evidence="2">CCUG 55854</strain>
    </source>
</reference>
<keyword evidence="2" id="KW-1185">Reference proteome</keyword>
<evidence type="ECO:0000313" key="1">
    <source>
        <dbReference type="EMBL" id="MFD1043130.1"/>
    </source>
</evidence>
<organism evidence="1 2">
    <name type="scientific">Pseudoxanthomonas kaohsiungensis</name>
    <dbReference type="NCBI Taxonomy" id="283923"/>
    <lineage>
        <taxon>Bacteria</taxon>
        <taxon>Pseudomonadati</taxon>
        <taxon>Pseudomonadota</taxon>
        <taxon>Gammaproteobacteria</taxon>
        <taxon>Lysobacterales</taxon>
        <taxon>Lysobacteraceae</taxon>
        <taxon>Pseudoxanthomonas</taxon>
    </lineage>
</organism>
<sequence length="416" mass="46770">MSLKRTGVVRFDSQDPHQGGWMSLEGAPARRINGVGALDNETLWWTNLGFQALYETNLHRTSYIKRTTYLTSWNTTGEFVGQDEVCLAWGLLTRSFPEQLITEALAQIFSRVMEVCRQRYGLDIGAGVPQYDNLADEIRSRLLPDMDAHITPEVDAALGASHQSYAYCWTQRYQEDDHVTVQFVAPAVAYARDLLDTVVPAEQFDFLAAGQLPPPSQRRDWTLAQDRPVLASVRVANVNPDYASVIAFGNGARGGSNRRWVTHPELLLLSRYAEVDIDSIFLFGGYEYLPDSLMVPRFTALQAMTPTAELVASNHWIGLSRENPYNLEKVRDVSQRALSPRAAWLNAVDRFQMYTYAIQLYRAGISVRRYGAGRITAVVPKYNYRHCYEIASSVGLLAPPTVSTDVGIQDEIQRYG</sequence>
<dbReference type="Proteomes" id="UP001597033">
    <property type="component" value="Unassembled WGS sequence"/>
</dbReference>
<protein>
    <submittedName>
        <fullName evidence="1">Uncharacterized protein</fullName>
    </submittedName>
</protein>
<dbReference type="EMBL" id="JBHTKN010000008">
    <property type="protein sequence ID" value="MFD1043130.1"/>
    <property type="molecule type" value="Genomic_DNA"/>
</dbReference>
<proteinExistence type="predicted"/>
<accession>A0ABW3LZ09</accession>
<comment type="caution">
    <text evidence="1">The sequence shown here is derived from an EMBL/GenBank/DDBJ whole genome shotgun (WGS) entry which is preliminary data.</text>
</comment>
<name>A0ABW3LZ09_9GAMM</name>
<dbReference type="RefSeq" id="WP_162377141.1">
    <property type="nucleotide sequence ID" value="NZ_JBHTKN010000008.1"/>
</dbReference>